<proteinExistence type="predicted"/>
<sequence length="51" mass="6206">MFPTLKSLRQSWKNYVNYDPEAEALSQAGDQIEVEMIHRRFARQRRDRFGY</sequence>
<organism evidence="1 2">
    <name type="scientific">Kaistia hirudinis</name>
    <dbReference type="NCBI Taxonomy" id="1293440"/>
    <lineage>
        <taxon>Bacteria</taxon>
        <taxon>Pseudomonadati</taxon>
        <taxon>Pseudomonadota</taxon>
        <taxon>Alphaproteobacteria</taxon>
        <taxon>Hyphomicrobiales</taxon>
        <taxon>Kaistiaceae</taxon>
        <taxon>Kaistia</taxon>
    </lineage>
</organism>
<gene>
    <name evidence="1" type="ORF">GGR25_001504</name>
</gene>
<evidence type="ECO:0000313" key="2">
    <source>
        <dbReference type="Proteomes" id="UP000553963"/>
    </source>
</evidence>
<keyword evidence="2" id="KW-1185">Reference proteome</keyword>
<dbReference type="Proteomes" id="UP000553963">
    <property type="component" value="Unassembled WGS sequence"/>
</dbReference>
<accession>A0A840APN5</accession>
<protein>
    <recommendedName>
        <fullName evidence="3">DUF3563 domain-containing protein</fullName>
    </recommendedName>
</protein>
<evidence type="ECO:0000313" key="1">
    <source>
        <dbReference type="EMBL" id="MBB3930465.1"/>
    </source>
</evidence>
<evidence type="ECO:0008006" key="3">
    <source>
        <dbReference type="Google" id="ProtNLM"/>
    </source>
</evidence>
<dbReference type="AlphaFoldDB" id="A0A840APN5"/>
<comment type="caution">
    <text evidence="1">The sequence shown here is derived from an EMBL/GenBank/DDBJ whole genome shotgun (WGS) entry which is preliminary data.</text>
</comment>
<dbReference type="RefSeq" id="WP_183398120.1">
    <property type="nucleotide sequence ID" value="NZ_JACIDS010000002.1"/>
</dbReference>
<name>A0A840APN5_9HYPH</name>
<dbReference type="EMBL" id="JACIDS010000002">
    <property type="protein sequence ID" value="MBB3930465.1"/>
    <property type="molecule type" value="Genomic_DNA"/>
</dbReference>
<reference evidence="1 2" key="1">
    <citation type="submission" date="2020-08" db="EMBL/GenBank/DDBJ databases">
        <title>Genomic Encyclopedia of Type Strains, Phase IV (KMG-IV): sequencing the most valuable type-strain genomes for metagenomic binning, comparative biology and taxonomic classification.</title>
        <authorList>
            <person name="Goeker M."/>
        </authorList>
    </citation>
    <scope>NUCLEOTIDE SEQUENCE [LARGE SCALE GENOMIC DNA]</scope>
    <source>
        <strain evidence="1 2">DSM 25966</strain>
    </source>
</reference>